<evidence type="ECO:0000256" key="1">
    <source>
        <dbReference type="ARBA" id="ARBA00004613"/>
    </source>
</evidence>
<dbReference type="Proteomes" id="UP000005226">
    <property type="component" value="Chromosome 13"/>
</dbReference>
<dbReference type="OMA" id="REYIMMA"/>
<reference evidence="5 6" key="1">
    <citation type="journal article" date="2011" name="Genome Biol. Evol.">
        <title>Integration of the genetic map and genome assembly of fugu facilitates insights into distinct features of genome evolution in teleosts and mammals.</title>
        <authorList>
            <person name="Kai W."/>
            <person name="Kikuchi K."/>
            <person name="Tohari S."/>
            <person name="Chew A.K."/>
            <person name="Tay A."/>
            <person name="Fujiwara A."/>
            <person name="Hosoya S."/>
            <person name="Suetake H."/>
            <person name="Naruse K."/>
            <person name="Brenner S."/>
            <person name="Suzuki Y."/>
            <person name="Venkatesh B."/>
        </authorList>
    </citation>
    <scope>NUCLEOTIDE SEQUENCE [LARGE SCALE GENOMIC DNA]</scope>
</reference>
<keyword evidence="3" id="KW-1015">Disulfide bond</keyword>
<evidence type="ECO:0000256" key="2">
    <source>
        <dbReference type="ARBA" id="ARBA00022525"/>
    </source>
</evidence>
<reference evidence="5" key="3">
    <citation type="submission" date="2025-09" db="UniProtKB">
        <authorList>
            <consortium name="Ensembl"/>
        </authorList>
    </citation>
    <scope>IDENTIFICATION</scope>
</reference>
<dbReference type="InterPro" id="IPR018933">
    <property type="entry name" value="Netrin_module_non-TIMP"/>
</dbReference>
<dbReference type="InterPro" id="IPR001134">
    <property type="entry name" value="Netrin_domain"/>
</dbReference>
<dbReference type="FunFam" id="2.60.120.830:FF:000001">
    <property type="entry name" value="A disintegrin and metalloproteinase with thrombospondin motifs 1"/>
    <property type="match status" value="1"/>
</dbReference>
<dbReference type="GO" id="GO:0006508">
    <property type="term" value="P:proteolysis"/>
    <property type="evidence" value="ECO:0007669"/>
    <property type="project" value="TreeGrafter"/>
</dbReference>
<dbReference type="Gene3D" id="2.40.50.120">
    <property type="match status" value="1"/>
</dbReference>
<dbReference type="Pfam" id="PF05986">
    <property type="entry name" value="ADAMTS_spacer1"/>
    <property type="match status" value="1"/>
</dbReference>
<dbReference type="GO" id="GO:0031012">
    <property type="term" value="C:extracellular matrix"/>
    <property type="evidence" value="ECO:0007669"/>
    <property type="project" value="TreeGrafter"/>
</dbReference>
<dbReference type="Gene3D" id="2.60.120.830">
    <property type="match status" value="1"/>
</dbReference>
<dbReference type="InterPro" id="IPR050439">
    <property type="entry name" value="ADAMTS_ADAMTS-like"/>
</dbReference>
<protein>
    <submittedName>
        <fullName evidence="5">ADAMTS like 5</fullName>
    </submittedName>
</protein>
<dbReference type="GO" id="GO:0004222">
    <property type="term" value="F:metalloendopeptidase activity"/>
    <property type="evidence" value="ECO:0007669"/>
    <property type="project" value="TreeGrafter"/>
</dbReference>
<dbReference type="PROSITE" id="PS50189">
    <property type="entry name" value="NTR"/>
    <property type="match status" value="1"/>
</dbReference>
<dbReference type="Pfam" id="PF01759">
    <property type="entry name" value="NTR"/>
    <property type="match status" value="1"/>
</dbReference>
<dbReference type="InterPro" id="IPR045371">
    <property type="entry name" value="ADAMTS_CR_3"/>
</dbReference>
<accession>A0A3B5KJN9</accession>
<evidence type="ECO:0000313" key="6">
    <source>
        <dbReference type="Proteomes" id="UP000005226"/>
    </source>
</evidence>
<dbReference type="SUPFAM" id="SSF50242">
    <property type="entry name" value="TIMP-like"/>
    <property type="match status" value="1"/>
</dbReference>
<dbReference type="FunCoup" id="A0A3B5KJN9">
    <property type="interactions" value="758"/>
</dbReference>
<dbReference type="InterPro" id="IPR008993">
    <property type="entry name" value="TIMP-like_OB-fold"/>
</dbReference>
<gene>
    <name evidence="5" type="primary">adamtsl5</name>
</gene>
<dbReference type="InParanoid" id="A0A3B5KJN9"/>
<dbReference type="Pfam" id="PF19236">
    <property type="entry name" value="ADAMTS_CR_3"/>
    <property type="match status" value="1"/>
</dbReference>
<evidence type="ECO:0000256" key="3">
    <source>
        <dbReference type="ARBA" id="ARBA00023157"/>
    </source>
</evidence>
<feature type="domain" description="NTR" evidence="4">
    <location>
        <begin position="274"/>
        <end position="395"/>
    </location>
</feature>
<keyword evidence="2" id="KW-0964">Secreted</keyword>
<evidence type="ECO:0000259" key="4">
    <source>
        <dbReference type="PROSITE" id="PS50189"/>
    </source>
</evidence>
<dbReference type="GO" id="GO:0005576">
    <property type="term" value="C:extracellular region"/>
    <property type="evidence" value="ECO:0007669"/>
    <property type="project" value="UniProtKB-SubCell"/>
</dbReference>
<organism evidence="5 6">
    <name type="scientific">Takifugu rubripes</name>
    <name type="common">Japanese pufferfish</name>
    <name type="synonym">Fugu rubripes</name>
    <dbReference type="NCBI Taxonomy" id="31033"/>
    <lineage>
        <taxon>Eukaryota</taxon>
        <taxon>Metazoa</taxon>
        <taxon>Chordata</taxon>
        <taxon>Craniata</taxon>
        <taxon>Vertebrata</taxon>
        <taxon>Euteleostomi</taxon>
        <taxon>Actinopterygii</taxon>
        <taxon>Neopterygii</taxon>
        <taxon>Teleostei</taxon>
        <taxon>Neoteleostei</taxon>
        <taxon>Acanthomorphata</taxon>
        <taxon>Eupercaria</taxon>
        <taxon>Tetraodontiformes</taxon>
        <taxon>Tetradontoidea</taxon>
        <taxon>Tetraodontidae</taxon>
        <taxon>Takifugu</taxon>
    </lineage>
</organism>
<dbReference type="PANTHER" id="PTHR13723:SF310">
    <property type="entry name" value="ADAMTS-LIKE 5"/>
    <property type="match status" value="1"/>
</dbReference>
<dbReference type="InterPro" id="IPR010294">
    <property type="entry name" value="ADAMTS_spacer1"/>
</dbReference>
<sequence>MLQPGCGAALSSVCLQECPPNAEDFREMQCAAFNDRPLLTGSSFKWTTFHGGSNPCELSCLALGHNFYYNFGRVLDGTSCDKEPGGVCVNGRCLVSPGCDSILGSKQQEDACMVCGGQNSTCMHHKSVYQSSGPFGYNEVAMIPAGATHIRVTDNSRNYLALQNGRSQFVINGDWKISIPGEYNVAGTKLLYRRSADTWESFEVPGPTREDLHLMVLATDRNPDIEYEYWLPPDQYALHHGRKSPLRQAHHTANYLPWDEPFTTATTTTRAPPITTRPHWFKGRTERKRQYCRKDFVFRAKVVGKLYRGEETRYDVQVIHTYRNSFRLEHREFIWAPNLCDCPHLEVGRQYILMVRRHINYEHTLNRILLEEDTVPYRYLAFGVTHYPPGDVMTQ</sequence>
<proteinExistence type="predicted"/>
<dbReference type="GeneTree" id="ENSGT00940000160456"/>
<evidence type="ECO:0000313" key="5">
    <source>
        <dbReference type="Ensembl" id="ENSTRUP00000053573.2"/>
    </source>
</evidence>
<reference evidence="5" key="2">
    <citation type="submission" date="2025-08" db="UniProtKB">
        <authorList>
            <consortium name="Ensembl"/>
        </authorList>
    </citation>
    <scope>IDENTIFICATION</scope>
</reference>
<name>A0A3B5KJN9_TAKRU</name>
<dbReference type="GO" id="GO:0030198">
    <property type="term" value="P:extracellular matrix organization"/>
    <property type="evidence" value="ECO:0007669"/>
    <property type="project" value="TreeGrafter"/>
</dbReference>
<comment type="subcellular location">
    <subcellularLocation>
        <location evidence="1">Secreted</location>
    </subcellularLocation>
</comment>
<dbReference type="Ensembl" id="ENSTRUT00000056194.2">
    <property type="protein sequence ID" value="ENSTRUP00000053573.2"/>
    <property type="gene ID" value="ENSTRUG00000021579.2"/>
</dbReference>
<dbReference type="STRING" id="31033.ENSTRUP00000053573"/>
<dbReference type="PANTHER" id="PTHR13723">
    <property type="entry name" value="ADAMTS A DISINTEGRIN AND METALLOPROTEASE WITH THROMBOSPONDIN MOTIFS PROTEASE"/>
    <property type="match status" value="1"/>
</dbReference>
<dbReference type="AlphaFoldDB" id="A0A3B5KJN9"/>
<keyword evidence="6" id="KW-1185">Reference proteome</keyword>